<reference evidence="2" key="1">
    <citation type="submission" date="2022-08" db="EMBL/GenBank/DDBJ databases">
        <authorList>
            <person name="Tian L."/>
        </authorList>
    </citation>
    <scope>NUCLEOTIDE SEQUENCE</scope>
    <source>
        <strain evidence="2">CM253</strain>
    </source>
</reference>
<keyword evidence="1" id="KW-1133">Transmembrane helix</keyword>
<name>A0ABY5PVE0_9ACTN</name>
<proteinExistence type="predicted"/>
<gene>
    <name evidence="2" type="ORF">NRK68_09840</name>
</gene>
<dbReference type="GeneID" id="95573765"/>
<dbReference type="Proteomes" id="UP001057738">
    <property type="component" value="Chromosome"/>
</dbReference>
<keyword evidence="1" id="KW-0472">Membrane</keyword>
<evidence type="ECO:0008006" key="4">
    <source>
        <dbReference type="Google" id="ProtNLM"/>
    </source>
</evidence>
<protein>
    <recommendedName>
        <fullName evidence="4">S-layer protein C-terminal domain-containing protein</fullName>
    </recommendedName>
</protein>
<feature type="transmembrane region" description="Helical" evidence="1">
    <location>
        <begin position="6"/>
        <end position="25"/>
    </location>
</feature>
<accession>A0ABY5PVE0</accession>
<dbReference type="EMBL" id="CP102514">
    <property type="protein sequence ID" value="UUY47493.1"/>
    <property type="molecule type" value="Genomic_DNA"/>
</dbReference>
<sequence length="252" mass="28014">MSNLVEIGVNLIATAIAFAFGWFANRLRDLWRFRKTRAFWRDFVTDDLRVVTSVFIQDEHYIWERSGLVGVGDVQALGELEKQLQKVGVRHLPITPSHQLTGAEHRGNLVLVGGPHSNEVTAEVMRRLPLTLRFGPAETHDAKIYDAETDNVREWVSDADNRLVVDQGIVIRAANPFNTERSVVILAGSFGFGTSAAAQLLGKPDFLTHSVVTEGAPFEAVFSVEIVRGTPQNIEVKDLKQLDPHILRTGHS</sequence>
<evidence type="ECO:0000313" key="2">
    <source>
        <dbReference type="EMBL" id="UUY47493.1"/>
    </source>
</evidence>
<evidence type="ECO:0000313" key="3">
    <source>
        <dbReference type="Proteomes" id="UP001057738"/>
    </source>
</evidence>
<organism evidence="2 3">
    <name type="scientific">Streptomyces yangpuensis</name>
    <dbReference type="NCBI Taxonomy" id="1648182"/>
    <lineage>
        <taxon>Bacteria</taxon>
        <taxon>Bacillati</taxon>
        <taxon>Actinomycetota</taxon>
        <taxon>Actinomycetes</taxon>
        <taxon>Kitasatosporales</taxon>
        <taxon>Streptomycetaceae</taxon>
        <taxon>Streptomyces</taxon>
    </lineage>
</organism>
<keyword evidence="3" id="KW-1185">Reference proteome</keyword>
<evidence type="ECO:0000256" key="1">
    <source>
        <dbReference type="SAM" id="Phobius"/>
    </source>
</evidence>
<keyword evidence="1" id="KW-0812">Transmembrane</keyword>
<dbReference type="RefSeq" id="WP_183065071.1">
    <property type="nucleotide sequence ID" value="NZ_CP102514.1"/>
</dbReference>